<proteinExistence type="inferred from homology"/>
<dbReference type="PANTHER" id="PTHR11122:SF13">
    <property type="entry name" value="GLUCOSE-6-PHOSPHATE 1-EPIMERASE"/>
    <property type="match status" value="1"/>
</dbReference>
<reference evidence="5" key="1">
    <citation type="submission" date="2021-11" db="EMBL/GenBank/DDBJ databases">
        <title>The complete genome of Massilia sp sp. G4R7.</title>
        <authorList>
            <person name="Liu L."/>
            <person name="Yue J."/>
            <person name="Yuan J."/>
            <person name="Yang F."/>
            <person name="Li L."/>
        </authorList>
    </citation>
    <scope>NUCLEOTIDE SEQUENCE</scope>
    <source>
        <strain evidence="5">G4R7</strain>
    </source>
</reference>
<organism evidence="5 6">
    <name type="scientific">Massilia phyllostachyos</name>
    <dbReference type="NCBI Taxonomy" id="2898585"/>
    <lineage>
        <taxon>Bacteria</taxon>
        <taxon>Pseudomonadati</taxon>
        <taxon>Pseudomonadota</taxon>
        <taxon>Betaproteobacteria</taxon>
        <taxon>Burkholderiales</taxon>
        <taxon>Oxalobacteraceae</taxon>
        <taxon>Telluria group</taxon>
        <taxon>Massilia</taxon>
    </lineage>
</organism>
<dbReference type="EMBL" id="JAJNOC010000001">
    <property type="protein sequence ID" value="MCD2515220.1"/>
    <property type="molecule type" value="Genomic_DNA"/>
</dbReference>
<comment type="caution">
    <text evidence="5">The sequence shown here is derived from an EMBL/GenBank/DDBJ whole genome shotgun (WGS) entry which is preliminary data.</text>
</comment>
<evidence type="ECO:0000256" key="2">
    <source>
        <dbReference type="ARBA" id="ARBA00005866"/>
    </source>
</evidence>
<dbReference type="InterPro" id="IPR011013">
    <property type="entry name" value="Gal_mutarotase_sf_dom"/>
</dbReference>
<dbReference type="PIRSF" id="PIRSF016020">
    <property type="entry name" value="PHexose_mutarotase"/>
    <property type="match status" value="1"/>
</dbReference>
<sequence length="264" mass="28078">MTHATAITFGQLPAIRIAAPDGAQAIVTLYGAHLVSWTGADGGERMFLSANSALDGGKAIRGGVPVIFPQFAERGAGMRHGFARVSTWELAASGLDGDTAWAEFLLAPRMLAEPVRQAWAHDFALLLRVAVCANALSMTLTVRNAGGASFPFSAALHTYHLVPDVCAVRIEGISSDEISIIDKLDEVYQHVSGRATLATGERTLLLEQSGFLDAVVWNPGAADTAALADMADDEYQRFVCIEPALLEPHTLAPGETWTGTYRVS</sequence>
<dbReference type="PANTHER" id="PTHR11122">
    <property type="entry name" value="APOSPORY-ASSOCIATED PROTEIN C-RELATED"/>
    <property type="match status" value="1"/>
</dbReference>
<comment type="catalytic activity">
    <reaction evidence="1">
        <text>alpha-D-glucose 6-phosphate = beta-D-glucose 6-phosphate</text>
        <dbReference type="Rhea" id="RHEA:16249"/>
        <dbReference type="ChEBI" id="CHEBI:58225"/>
        <dbReference type="ChEBI" id="CHEBI:58247"/>
        <dbReference type="EC" id="5.1.3.15"/>
    </reaction>
</comment>
<evidence type="ECO:0000313" key="5">
    <source>
        <dbReference type="EMBL" id="MCD2515220.1"/>
    </source>
</evidence>
<comment type="similarity">
    <text evidence="2 4">Belongs to the glucose-6-phosphate 1-epimerase family.</text>
</comment>
<dbReference type="InterPro" id="IPR025532">
    <property type="entry name" value="G6P_1-epimerase"/>
</dbReference>
<keyword evidence="3 4" id="KW-0413">Isomerase</keyword>
<gene>
    <name evidence="5" type="ORF">LQ564_02710</name>
</gene>
<evidence type="ECO:0000313" key="6">
    <source>
        <dbReference type="Proteomes" id="UP001179361"/>
    </source>
</evidence>
<dbReference type="EC" id="5.1.3.15" evidence="4"/>
<dbReference type="Gene3D" id="2.70.98.10">
    <property type="match status" value="1"/>
</dbReference>
<dbReference type="SUPFAM" id="SSF74650">
    <property type="entry name" value="Galactose mutarotase-like"/>
    <property type="match status" value="1"/>
</dbReference>
<evidence type="ECO:0000256" key="4">
    <source>
        <dbReference type="PIRNR" id="PIRNR016020"/>
    </source>
</evidence>
<dbReference type="CDD" id="cd09020">
    <property type="entry name" value="D-hex-6-P-epi_like"/>
    <property type="match status" value="1"/>
</dbReference>
<protein>
    <recommendedName>
        <fullName evidence="4">Putative glucose-6-phosphate 1-epimerase</fullName>
        <ecNumber evidence="4">5.1.3.15</ecNumber>
    </recommendedName>
</protein>
<dbReference type="Proteomes" id="UP001179361">
    <property type="component" value="Unassembled WGS sequence"/>
</dbReference>
<dbReference type="InterPro" id="IPR008183">
    <property type="entry name" value="Aldose_1/G6P_1-epimerase"/>
</dbReference>
<evidence type="ECO:0000256" key="1">
    <source>
        <dbReference type="ARBA" id="ARBA00001096"/>
    </source>
</evidence>
<name>A0ABS8Q0E3_9BURK</name>
<dbReference type="RefSeq" id="WP_231056538.1">
    <property type="nucleotide sequence ID" value="NZ_JAJNOC010000001.1"/>
</dbReference>
<evidence type="ECO:0000256" key="3">
    <source>
        <dbReference type="ARBA" id="ARBA00023235"/>
    </source>
</evidence>
<keyword evidence="6" id="KW-1185">Reference proteome</keyword>
<accession>A0ABS8Q0E3</accession>
<dbReference type="Pfam" id="PF01263">
    <property type="entry name" value="Aldose_epim"/>
    <property type="match status" value="2"/>
</dbReference>
<dbReference type="InterPro" id="IPR014718">
    <property type="entry name" value="GH-type_carb-bd"/>
</dbReference>